<evidence type="ECO:0000313" key="1">
    <source>
        <dbReference type="EMBL" id="APD18169.1"/>
    </source>
</evidence>
<keyword evidence="2" id="KW-1185">Reference proteome</keyword>
<protein>
    <submittedName>
        <fullName evidence="1">Uncharacterized protein</fullName>
    </submittedName>
</protein>
<reference evidence="1 2" key="1">
    <citation type="journal article" date="2017" name="PLoS ONE">
        <title>Environmental bacteriophages active on biofilms and planktonic forms of toxigenic Vibrio cholerae: Potential relevance in cholera epidemiology.</title>
        <authorList>
            <person name="Naser I.B."/>
            <person name="Hoque M.M."/>
            <person name="Abdullah A."/>
            <person name="Bari S.M.N."/>
            <person name="Ghosh A.N."/>
            <person name="Faruque S.M."/>
        </authorList>
    </citation>
    <scope>NUCLEOTIDE SEQUENCE [LARGE SCALE GENOMIC DNA]</scope>
</reference>
<organism evidence="1 2">
    <name type="scientific">Vibrio phage JSF7</name>
    <dbReference type="NCBI Taxonomy" id="1292086"/>
    <lineage>
        <taxon>Viruses</taxon>
        <taxon>Duplodnaviria</taxon>
        <taxon>Heunggongvirae</taxon>
        <taxon>Uroviricota</taxon>
        <taxon>Caudoviricetes</taxon>
        <taxon>Autographivirales</taxon>
        <taxon>Tawavirus</taxon>
        <taxon>Tawavirus JSF7</taxon>
    </lineage>
</organism>
<name>A0A240EWX5_9CAUD</name>
<sequence>MWKPALQIAKQIGFVRIKDDEGCELRKLHSNLYRYQEHGEVVEFVANTESPVIGGYVVEVAGKAPEYMSKRMFDVTYVEKPAGN</sequence>
<evidence type="ECO:0000313" key="2">
    <source>
        <dbReference type="Proteomes" id="UP000225149"/>
    </source>
</evidence>
<dbReference type="EMBL" id="KY065149">
    <property type="protein sequence ID" value="APD18169.1"/>
    <property type="molecule type" value="Genomic_DNA"/>
</dbReference>
<dbReference type="RefSeq" id="YP_009784195.1">
    <property type="nucleotide sequence ID" value="NC_047741.1"/>
</dbReference>
<dbReference type="GeneID" id="54974190"/>
<proteinExistence type="predicted"/>
<dbReference type="KEGG" id="vg:54974190"/>
<dbReference type="Proteomes" id="UP000225149">
    <property type="component" value="Segment"/>
</dbReference>
<accession>A0A240EWX5</accession>